<comment type="caution">
    <text evidence="3">The sequence shown here is derived from an EMBL/GenBank/DDBJ whole genome shotgun (WGS) entry which is preliminary data.</text>
</comment>
<name>A0A9D1Q4A2_9GAMM</name>
<dbReference type="Pfam" id="PF13166">
    <property type="entry name" value="AAA_13"/>
    <property type="match status" value="1"/>
</dbReference>
<organism evidence="3 4">
    <name type="scientific">Candidatus Ignatzschineria merdigallinarum</name>
    <dbReference type="NCBI Taxonomy" id="2838621"/>
    <lineage>
        <taxon>Bacteria</taxon>
        <taxon>Pseudomonadati</taxon>
        <taxon>Pseudomonadota</taxon>
        <taxon>Gammaproteobacteria</taxon>
        <taxon>Cardiobacteriales</taxon>
        <taxon>Ignatzschineriaceae</taxon>
        <taxon>Ignatzschineria</taxon>
    </lineage>
</organism>
<feature type="coiled-coil region" evidence="1">
    <location>
        <begin position="90"/>
        <end position="124"/>
    </location>
</feature>
<dbReference type="SUPFAM" id="SSF52540">
    <property type="entry name" value="P-loop containing nucleoside triphosphate hydrolases"/>
    <property type="match status" value="1"/>
</dbReference>
<reference evidence="3" key="2">
    <citation type="submission" date="2021-04" db="EMBL/GenBank/DDBJ databases">
        <authorList>
            <person name="Gilroy R."/>
        </authorList>
    </citation>
    <scope>NUCLEOTIDE SEQUENCE</scope>
    <source>
        <strain evidence="3">CHK160-9182</strain>
    </source>
</reference>
<dbReference type="GO" id="GO:0006302">
    <property type="term" value="P:double-strand break repair"/>
    <property type="evidence" value="ECO:0007669"/>
    <property type="project" value="TreeGrafter"/>
</dbReference>
<gene>
    <name evidence="3" type="ORF">H9889_00890</name>
</gene>
<protein>
    <submittedName>
        <fullName evidence="3">AAA family ATPase</fullName>
    </submittedName>
</protein>
<dbReference type="PANTHER" id="PTHR32182:SF0">
    <property type="entry name" value="DNA REPLICATION AND REPAIR PROTEIN RECF"/>
    <property type="match status" value="1"/>
</dbReference>
<accession>A0A9D1Q4A2</accession>
<dbReference type="GO" id="GO:0000731">
    <property type="term" value="P:DNA synthesis involved in DNA repair"/>
    <property type="evidence" value="ECO:0007669"/>
    <property type="project" value="TreeGrafter"/>
</dbReference>
<dbReference type="Proteomes" id="UP000823934">
    <property type="component" value="Unassembled WGS sequence"/>
</dbReference>
<dbReference type="PANTHER" id="PTHR32182">
    <property type="entry name" value="DNA REPLICATION AND REPAIR PROTEIN RECF"/>
    <property type="match status" value="1"/>
</dbReference>
<sequence>MINKIFIDNVATYKSITIDTSAKINLFYGLNGVGKTTIANFLQAHATGNLANYEGCKLFPELTSETCKIYVYNENFIEHNFYSKPVQKGIFTLGEDAVDAQKKIEKAEAEKNTLIESKNNLKEKHDGFKTQQTQLLTDFKENLFDDYKRRYDNTELKFCLSGVLGSKDKFFSKFEDTSLIETVEYDFNDLIKEAKELSENEGVLLTQFPSLQESIKNTCQDLHDDGIWAMSVKGTGDSYLLTLINRLNNHTWIQEGISFLEASSSQCPFCQGNISSDFSREIQKVFDDTYQNSLSLIDAHKSRYTTQLKLLNSYFQNLESHAEFHRIQSDRYSLLKEQLLNVLQNNLNVISRKIVDPSLELKLESFTEEFDTFNKLIEIKNENINAINKSLRDINASRNVISERFWKLIRNERTVLYQTYLAEKERYDKNIETIALQTTELAQKCAEQDRIIEENREKTTNIDRSIDRINFRLDSLGLEGFQIKKVSSPQGDAYQLVRGDNKTYSEDIYRSLSEGEKTLLTLVYFLEMVFGASDRAESVDLNKRIVVFDDPISSLSHNYIFEVARMLHSYFLELDGKNFKLRINQLFLLTHNLYFFHELLKNNFCAKSLGSKLHRVYKINASTAVAKLDKNDVQNDYQAYWQLFKEHSEQNNVFSIMLPNIMRNILEYYFSFIHQIDCLKTALNDLSNNNSDFMPLHRYINRESHSDAINFSEFKDIDNSRHRVLFRKVFEKTGHLEHYNKMMGIDV</sequence>
<proteinExistence type="predicted"/>
<feature type="domain" description="Protein CR006 P-loop" evidence="2">
    <location>
        <begin position="16"/>
        <end position="731"/>
    </location>
</feature>
<reference evidence="3" key="1">
    <citation type="journal article" date="2021" name="PeerJ">
        <title>Extensive microbial diversity within the chicken gut microbiome revealed by metagenomics and culture.</title>
        <authorList>
            <person name="Gilroy R."/>
            <person name="Ravi A."/>
            <person name="Getino M."/>
            <person name="Pursley I."/>
            <person name="Horton D.L."/>
            <person name="Alikhan N.F."/>
            <person name="Baker D."/>
            <person name="Gharbi K."/>
            <person name="Hall N."/>
            <person name="Watson M."/>
            <person name="Adriaenssens E.M."/>
            <person name="Foster-Nyarko E."/>
            <person name="Jarju S."/>
            <person name="Secka A."/>
            <person name="Antonio M."/>
            <person name="Oren A."/>
            <person name="Chaudhuri R.R."/>
            <person name="La Ragione R."/>
            <person name="Hildebrand F."/>
            <person name="Pallen M.J."/>
        </authorList>
    </citation>
    <scope>NUCLEOTIDE SEQUENCE</scope>
    <source>
        <strain evidence="3">CHK160-9182</strain>
    </source>
</reference>
<evidence type="ECO:0000313" key="3">
    <source>
        <dbReference type="EMBL" id="HIW05874.1"/>
    </source>
</evidence>
<evidence type="ECO:0000256" key="1">
    <source>
        <dbReference type="SAM" id="Coils"/>
    </source>
</evidence>
<dbReference type="InterPro" id="IPR027417">
    <property type="entry name" value="P-loop_NTPase"/>
</dbReference>
<evidence type="ECO:0000313" key="4">
    <source>
        <dbReference type="Proteomes" id="UP000823934"/>
    </source>
</evidence>
<dbReference type="AlphaFoldDB" id="A0A9D1Q4A2"/>
<keyword evidence="1" id="KW-0175">Coiled coil</keyword>
<dbReference type="InterPro" id="IPR026866">
    <property type="entry name" value="CR006_AAA"/>
</dbReference>
<evidence type="ECO:0000259" key="2">
    <source>
        <dbReference type="Pfam" id="PF13166"/>
    </source>
</evidence>
<dbReference type="Gene3D" id="3.40.50.300">
    <property type="entry name" value="P-loop containing nucleotide triphosphate hydrolases"/>
    <property type="match status" value="2"/>
</dbReference>
<dbReference type="EMBL" id="DXHP01000020">
    <property type="protein sequence ID" value="HIW05874.1"/>
    <property type="molecule type" value="Genomic_DNA"/>
</dbReference>